<comment type="caution">
    <text evidence="1">The sequence shown here is derived from an EMBL/GenBank/DDBJ whole genome shotgun (WGS) entry which is preliminary data.</text>
</comment>
<dbReference type="Gene3D" id="3.40.50.300">
    <property type="entry name" value="P-loop containing nucleotide triphosphate hydrolases"/>
    <property type="match status" value="1"/>
</dbReference>
<dbReference type="AlphaFoldDB" id="A0A0G0LDU0"/>
<accession>A0A0G0LDU0</accession>
<dbReference type="PANTHER" id="PTHR41930">
    <property type="entry name" value="UPF0200 PROTEIN MJ1399"/>
    <property type="match status" value="1"/>
</dbReference>
<dbReference type="EMBL" id="LBTX01000001">
    <property type="protein sequence ID" value="KKQ50821.1"/>
    <property type="molecule type" value="Genomic_DNA"/>
</dbReference>
<dbReference type="SUPFAM" id="SSF52540">
    <property type="entry name" value="P-loop containing nucleoside triphosphate hydrolases"/>
    <property type="match status" value="1"/>
</dbReference>
<evidence type="ECO:0000313" key="1">
    <source>
        <dbReference type="EMBL" id="KKQ50821.1"/>
    </source>
</evidence>
<sequence>MNEKQVMLGITGTNGAGKGTIVEFLVKVEGFKHFSASGLISEEIVKRGMSVDRDNMIVVANELRAQYGPGYIAEELLRRAGESQENRIIESIRTLGEVEKLRAKGGILLAVDADQKIRYERIIKRGSNKDRVSFEEFAEQEKREMESEDPNKQNLSACIKVADYVIQNNGTIEELNREIEKILIIIKNK</sequence>
<proteinExistence type="predicted"/>
<protein>
    <recommendedName>
        <fullName evidence="3">Dephospho-CoA kinase</fullName>
    </recommendedName>
</protein>
<dbReference type="Pfam" id="PF13238">
    <property type="entry name" value="AAA_18"/>
    <property type="match status" value="1"/>
</dbReference>
<gene>
    <name evidence="1" type="ORF">US68_C0001G0020</name>
</gene>
<dbReference type="PANTHER" id="PTHR41930:SF1">
    <property type="entry name" value="DEPHOSPHO-COA KINASE"/>
    <property type="match status" value="1"/>
</dbReference>
<dbReference type="InterPro" id="IPR027417">
    <property type="entry name" value="P-loop_NTPase"/>
</dbReference>
<evidence type="ECO:0008006" key="3">
    <source>
        <dbReference type="Google" id="ProtNLM"/>
    </source>
</evidence>
<name>A0A0G0LDU0_9BACT</name>
<organism evidence="1 2">
    <name type="scientific">Candidatus Shapirobacteria bacterium GW2011_GWE1_38_10</name>
    <dbReference type="NCBI Taxonomy" id="1618488"/>
    <lineage>
        <taxon>Bacteria</taxon>
        <taxon>Candidatus Shapironibacteriota</taxon>
    </lineage>
</organism>
<reference evidence="1 2" key="1">
    <citation type="journal article" date="2015" name="Nature">
        <title>rRNA introns, odd ribosomes, and small enigmatic genomes across a large radiation of phyla.</title>
        <authorList>
            <person name="Brown C.T."/>
            <person name="Hug L.A."/>
            <person name="Thomas B.C."/>
            <person name="Sharon I."/>
            <person name="Castelle C.J."/>
            <person name="Singh A."/>
            <person name="Wilkins M.J."/>
            <person name="Williams K.H."/>
            <person name="Banfield J.F."/>
        </authorList>
    </citation>
    <scope>NUCLEOTIDE SEQUENCE [LARGE SCALE GENOMIC DNA]</scope>
</reference>
<dbReference type="Proteomes" id="UP000034231">
    <property type="component" value="Unassembled WGS sequence"/>
</dbReference>
<evidence type="ECO:0000313" key="2">
    <source>
        <dbReference type="Proteomes" id="UP000034231"/>
    </source>
</evidence>